<reference evidence="3" key="1">
    <citation type="journal article" date="2019" name="Nat. Commun.">
        <title>The genome of broomcorn millet.</title>
        <authorList>
            <person name="Zou C."/>
            <person name="Miki D."/>
            <person name="Li D."/>
            <person name="Tang Q."/>
            <person name="Xiao L."/>
            <person name="Rajput S."/>
            <person name="Deng P."/>
            <person name="Jia W."/>
            <person name="Huang R."/>
            <person name="Zhang M."/>
            <person name="Sun Y."/>
            <person name="Hu J."/>
            <person name="Fu X."/>
            <person name="Schnable P.S."/>
            <person name="Li F."/>
            <person name="Zhang H."/>
            <person name="Feng B."/>
            <person name="Zhu X."/>
            <person name="Liu R."/>
            <person name="Schnable J.C."/>
            <person name="Zhu J.-K."/>
            <person name="Zhang H."/>
        </authorList>
    </citation>
    <scope>NUCLEOTIDE SEQUENCE [LARGE SCALE GENOMIC DNA]</scope>
</reference>
<dbReference type="PANTHER" id="PTHR11697">
    <property type="entry name" value="GENERAL TRANSCRIPTION FACTOR 2-RELATED ZINC FINGER PROTEIN"/>
    <property type="match status" value="1"/>
</dbReference>
<evidence type="ECO:0000313" key="3">
    <source>
        <dbReference type="Proteomes" id="UP000275267"/>
    </source>
</evidence>
<dbReference type="InterPro" id="IPR008906">
    <property type="entry name" value="HATC_C_dom"/>
</dbReference>
<dbReference type="OrthoDB" id="1705400at2759"/>
<dbReference type="InterPro" id="IPR055298">
    <property type="entry name" value="AtLOH3-like"/>
</dbReference>
<comment type="caution">
    <text evidence="2">The sequence shown here is derived from an EMBL/GenBank/DDBJ whole genome shotgun (WGS) entry which is preliminary data.</text>
</comment>
<dbReference type="Pfam" id="PF05699">
    <property type="entry name" value="Dimer_Tnp_hAT"/>
    <property type="match status" value="1"/>
</dbReference>
<dbReference type="SUPFAM" id="SSF53098">
    <property type="entry name" value="Ribonuclease H-like"/>
    <property type="match status" value="1"/>
</dbReference>
<dbReference type="STRING" id="4540.A0A3L6QYP9"/>
<evidence type="ECO:0000259" key="1">
    <source>
        <dbReference type="Pfam" id="PF05699"/>
    </source>
</evidence>
<name>A0A3L6QYP9_PANMI</name>
<accession>A0A3L6QYP9</accession>
<dbReference type="Proteomes" id="UP000275267">
    <property type="component" value="Unassembled WGS sequence"/>
</dbReference>
<dbReference type="GO" id="GO:0046983">
    <property type="term" value="F:protein dimerization activity"/>
    <property type="evidence" value="ECO:0007669"/>
    <property type="project" value="InterPro"/>
</dbReference>
<evidence type="ECO:0000313" key="2">
    <source>
        <dbReference type="EMBL" id="RLM91633.1"/>
    </source>
</evidence>
<organism evidence="2 3">
    <name type="scientific">Panicum miliaceum</name>
    <name type="common">Proso millet</name>
    <name type="synonym">Broomcorn millet</name>
    <dbReference type="NCBI Taxonomy" id="4540"/>
    <lineage>
        <taxon>Eukaryota</taxon>
        <taxon>Viridiplantae</taxon>
        <taxon>Streptophyta</taxon>
        <taxon>Embryophyta</taxon>
        <taxon>Tracheophyta</taxon>
        <taxon>Spermatophyta</taxon>
        <taxon>Magnoliopsida</taxon>
        <taxon>Liliopsida</taxon>
        <taxon>Poales</taxon>
        <taxon>Poaceae</taxon>
        <taxon>PACMAD clade</taxon>
        <taxon>Panicoideae</taxon>
        <taxon>Panicodae</taxon>
        <taxon>Paniceae</taxon>
        <taxon>Panicinae</taxon>
        <taxon>Panicum</taxon>
        <taxon>Panicum sect. Panicum</taxon>
    </lineage>
</organism>
<dbReference type="AlphaFoldDB" id="A0A3L6QYP9"/>
<proteinExistence type="predicted"/>
<dbReference type="InterPro" id="IPR012337">
    <property type="entry name" value="RNaseH-like_sf"/>
</dbReference>
<gene>
    <name evidence="2" type="ORF">C2845_PM08G14540</name>
</gene>
<feature type="domain" description="HAT C-terminal dimerisation" evidence="1">
    <location>
        <begin position="99"/>
        <end position="158"/>
    </location>
</feature>
<dbReference type="EMBL" id="PQIB02000010">
    <property type="protein sequence ID" value="RLM91633.1"/>
    <property type="molecule type" value="Genomic_DNA"/>
</dbReference>
<protein>
    <recommendedName>
        <fullName evidence="1">HAT C-terminal dimerisation domain-containing protein</fullName>
    </recommendedName>
</protein>
<sequence>MLRFFLPRDAILTEMNHRFTEVSSELLVCMAAVNPRNSSSFYVDKLVRLGEIYAEDFDVGHILVLPSELREFHFRVRNNNEFVGCTELSKVAEIMVKTKMNTSYPLVYRLIELTLILPVATASLERVFSAMSLIKTNLRNKMGDEWLNDLMICYVEKEIFRSISNEKIIEQFEAMKKRRMLVPQKKVAPNEEEE</sequence>
<keyword evidence="3" id="KW-1185">Reference proteome</keyword>
<dbReference type="PANTHER" id="PTHR11697:SF230">
    <property type="entry name" value="ZINC FINGER, MYM DOMAIN CONTAINING 1"/>
    <property type="match status" value="1"/>
</dbReference>